<dbReference type="AlphaFoldDB" id="X1S4M2"/>
<name>X1S4M2_9ZZZZ</name>
<organism evidence="1">
    <name type="scientific">marine sediment metagenome</name>
    <dbReference type="NCBI Taxonomy" id="412755"/>
    <lineage>
        <taxon>unclassified sequences</taxon>
        <taxon>metagenomes</taxon>
        <taxon>ecological metagenomes</taxon>
    </lineage>
</organism>
<sequence>IHTGVKSNIGDILVGNWYLIGATRSGTTGRVYRNGQDVTASPQAHADILA</sequence>
<gene>
    <name evidence="1" type="ORF">S06H3_66694</name>
</gene>
<evidence type="ECO:0000313" key="1">
    <source>
        <dbReference type="EMBL" id="GAI70390.1"/>
    </source>
</evidence>
<feature type="non-terminal residue" evidence="1">
    <location>
        <position position="50"/>
    </location>
</feature>
<feature type="non-terminal residue" evidence="1">
    <location>
        <position position="1"/>
    </location>
</feature>
<proteinExistence type="predicted"/>
<protein>
    <submittedName>
        <fullName evidence="1">Uncharacterized protein</fullName>
    </submittedName>
</protein>
<comment type="caution">
    <text evidence="1">The sequence shown here is derived from an EMBL/GenBank/DDBJ whole genome shotgun (WGS) entry which is preliminary data.</text>
</comment>
<reference evidence="1" key="1">
    <citation type="journal article" date="2014" name="Front. Microbiol.">
        <title>High frequency of phylogenetically diverse reductive dehalogenase-homologous genes in deep subseafloor sedimentary metagenomes.</title>
        <authorList>
            <person name="Kawai M."/>
            <person name="Futagami T."/>
            <person name="Toyoda A."/>
            <person name="Takaki Y."/>
            <person name="Nishi S."/>
            <person name="Hori S."/>
            <person name="Arai W."/>
            <person name="Tsubouchi T."/>
            <person name="Morono Y."/>
            <person name="Uchiyama I."/>
            <person name="Ito T."/>
            <person name="Fujiyama A."/>
            <person name="Inagaki F."/>
            <person name="Takami H."/>
        </authorList>
    </citation>
    <scope>NUCLEOTIDE SEQUENCE</scope>
    <source>
        <strain evidence="1">Expedition CK06-06</strain>
    </source>
</reference>
<dbReference type="EMBL" id="BARV01045608">
    <property type="protein sequence ID" value="GAI70390.1"/>
    <property type="molecule type" value="Genomic_DNA"/>
</dbReference>
<accession>X1S4M2</accession>